<dbReference type="InterPro" id="IPR043128">
    <property type="entry name" value="Rev_trsase/Diguanyl_cyclase"/>
</dbReference>
<dbReference type="NCBIfam" id="TIGR00254">
    <property type="entry name" value="GGDEF"/>
    <property type="match status" value="1"/>
</dbReference>
<organism evidence="4 5">
    <name type="scientific">Parasphingorhabdus marina DSM 22363</name>
    <dbReference type="NCBI Taxonomy" id="1123272"/>
    <lineage>
        <taxon>Bacteria</taxon>
        <taxon>Pseudomonadati</taxon>
        <taxon>Pseudomonadota</taxon>
        <taxon>Alphaproteobacteria</taxon>
        <taxon>Sphingomonadales</taxon>
        <taxon>Sphingomonadaceae</taxon>
        <taxon>Parasphingorhabdus</taxon>
    </lineage>
</organism>
<comment type="catalytic activity">
    <reaction evidence="2">
        <text>2 GTP = 3',3'-c-di-GMP + 2 diphosphate</text>
        <dbReference type="Rhea" id="RHEA:24898"/>
        <dbReference type="ChEBI" id="CHEBI:33019"/>
        <dbReference type="ChEBI" id="CHEBI:37565"/>
        <dbReference type="ChEBI" id="CHEBI:58805"/>
        <dbReference type="EC" id="2.7.7.65"/>
    </reaction>
</comment>
<feature type="domain" description="GGDEF" evidence="3">
    <location>
        <begin position="101"/>
        <end position="225"/>
    </location>
</feature>
<reference evidence="5" key="1">
    <citation type="submission" date="2016-11" db="EMBL/GenBank/DDBJ databases">
        <authorList>
            <person name="Varghese N."/>
            <person name="Submissions S."/>
        </authorList>
    </citation>
    <scope>NUCLEOTIDE SEQUENCE [LARGE SCALE GENOMIC DNA]</scope>
    <source>
        <strain evidence="5">DSM 22363</strain>
    </source>
</reference>
<dbReference type="PANTHER" id="PTHR45138:SF9">
    <property type="entry name" value="DIGUANYLATE CYCLASE DGCM-RELATED"/>
    <property type="match status" value="1"/>
</dbReference>
<dbReference type="PROSITE" id="PS50887">
    <property type="entry name" value="GGDEF"/>
    <property type="match status" value="1"/>
</dbReference>
<dbReference type="CDD" id="cd01949">
    <property type="entry name" value="GGDEF"/>
    <property type="match status" value="1"/>
</dbReference>
<dbReference type="SMART" id="SM00267">
    <property type="entry name" value="GGDEF"/>
    <property type="match status" value="1"/>
</dbReference>
<dbReference type="STRING" id="1123272.SAMN02745824_0893"/>
<dbReference type="EC" id="2.7.7.65" evidence="1"/>
<dbReference type="Pfam" id="PF00990">
    <property type="entry name" value="GGDEF"/>
    <property type="match status" value="1"/>
</dbReference>
<evidence type="ECO:0000256" key="1">
    <source>
        <dbReference type="ARBA" id="ARBA00012528"/>
    </source>
</evidence>
<evidence type="ECO:0000313" key="4">
    <source>
        <dbReference type="EMBL" id="SIN61482.1"/>
    </source>
</evidence>
<dbReference type="InterPro" id="IPR029787">
    <property type="entry name" value="Nucleotide_cyclase"/>
</dbReference>
<dbReference type="Gene3D" id="3.30.70.270">
    <property type="match status" value="1"/>
</dbReference>
<name>A0A1N6CSH7_9SPHN</name>
<dbReference type="AlphaFoldDB" id="A0A1N6CSH7"/>
<evidence type="ECO:0000256" key="2">
    <source>
        <dbReference type="ARBA" id="ARBA00034247"/>
    </source>
</evidence>
<proteinExistence type="predicted"/>
<dbReference type="InterPro" id="IPR050469">
    <property type="entry name" value="Diguanylate_Cyclase"/>
</dbReference>
<dbReference type="InterPro" id="IPR000160">
    <property type="entry name" value="GGDEF_dom"/>
</dbReference>
<dbReference type="SUPFAM" id="SSF55073">
    <property type="entry name" value="Nucleotide cyclase"/>
    <property type="match status" value="1"/>
</dbReference>
<accession>A0A1N6CSH7</accession>
<dbReference type="GO" id="GO:0052621">
    <property type="term" value="F:diguanylate cyclase activity"/>
    <property type="evidence" value="ECO:0007669"/>
    <property type="project" value="UniProtKB-EC"/>
</dbReference>
<evidence type="ECO:0000313" key="5">
    <source>
        <dbReference type="Proteomes" id="UP000185192"/>
    </source>
</evidence>
<protein>
    <recommendedName>
        <fullName evidence="1">diguanylate cyclase</fullName>
        <ecNumber evidence="1">2.7.7.65</ecNumber>
    </recommendedName>
</protein>
<keyword evidence="5" id="KW-1185">Reference proteome</keyword>
<gene>
    <name evidence="4" type="ORF">SAMN02745824_0893</name>
</gene>
<sequence length="225" mass="25356">MRYVFLTVDVHQQQNSVAAYNSNNGYLQRIRIVSDDESRQSGDQNECSKCEDLQQQMQGLQARLQEMERLAHHDVLTGLPNRRYFIKSLENRVARCLRYGDNSALLFLDVNNLKKINDNHGHGAGDLALSHLGQLLSTHVRQSDFVARIGGDEFGILLDNLDGDEVERKISILLDRISKSEIQYQETALSLRVAIGYCFVGPRDTVTELLSRADAAMYAKKDAGT</sequence>
<evidence type="ECO:0000259" key="3">
    <source>
        <dbReference type="PROSITE" id="PS50887"/>
    </source>
</evidence>
<dbReference type="PANTHER" id="PTHR45138">
    <property type="entry name" value="REGULATORY COMPONENTS OF SENSORY TRANSDUCTION SYSTEM"/>
    <property type="match status" value="1"/>
</dbReference>
<dbReference type="Proteomes" id="UP000185192">
    <property type="component" value="Unassembled WGS sequence"/>
</dbReference>
<dbReference type="EMBL" id="FSQW01000001">
    <property type="protein sequence ID" value="SIN61482.1"/>
    <property type="molecule type" value="Genomic_DNA"/>
</dbReference>